<proteinExistence type="predicted"/>
<dbReference type="InterPro" id="IPR036249">
    <property type="entry name" value="Thioredoxin-like_sf"/>
</dbReference>
<feature type="domain" description="GST N-terminal" evidence="2">
    <location>
        <begin position="14"/>
        <end position="77"/>
    </location>
</feature>
<dbReference type="InterPro" id="IPR036282">
    <property type="entry name" value="Glutathione-S-Trfase_C_sf"/>
</dbReference>
<dbReference type="EMBL" id="LFMY01000017">
    <property type="protein sequence ID" value="OKL55851.1"/>
    <property type="molecule type" value="Genomic_DNA"/>
</dbReference>
<feature type="region of interest" description="Disordered" evidence="1">
    <location>
        <begin position="445"/>
        <end position="479"/>
    </location>
</feature>
<evidence type="ECO:0000313" key="4">
    <source>
        <dbReference type="Proteomes" id="UP000214365"/>
    </source>
</evidence>
<feature type="compositionally biased region" description="Acidic residues" evidence="1">
    <location>
        <begin position="451"/>
        <end position="466"/>
    </location>
</feature>
<dbReference type="InterPro" id="IPR040079">
    <property type="entry name" value="Glutathione_S-Trfase"/>
</dbReference>
<accession>A0A225A5W3</accession>
<dbReference type="OrthoDB" id="202840at2759"/>
<comment type="caution">
    <text evidence="3">The sequence shown here is derived from an EMBL/GenBank/DDBJ whole genome shotgun (WGS) entry which is preliminary data.</text>
</comment>
<dbReference type="STRING" id="1441469.A0A225A5W3"/>
<dbReference type="SUPFAM" id="SSF47616">
    <property type="entry name" value="GST C-terminal domain-like"/>
    <property type="match status" value="1"/>
</dbReference>
<dbReference type="GO" id="GO:0005737">
    <property type="term" value="C:cytoplasm"/>
    <property type="evidence" value="ECO:0007669"/>
    <property type="project" value="TreeGrafter"/>
</dbReference>
<dbReference type="SFLD" id="SFLDS00019">
    <property type="entry name" value="Glutathione_Transferase_(cytos"/>
    <property type="match status" value="1"/>
</dbReference>
<dbReference type="InterPro" id="IPR004045">
    <property type="entry name" value="Glutathione_S-Trfase_N"/>
</dbReference>
<dbReference type="PANTHER" id="PTHR43968">
    <property type="match status" value="1"/>
</dbReference>
<dbReference type="Gene3D" id="1.20.1050.10">
    <property type="match status" value="1"/>
</dbReference>
<protein>
    <recommendedName>
        <fullName evidence="2">GST N-terminal domain-containing protein</fullName>
    </recommendedName>
</protein>
<evidence type="ECO:0000259" key="2">
    <source>
        <dbReference type="Pfam" id="PF13409"/>
    </source>
</evidence>
<evidence type="ECO:0000256" key="1">
    <source>
        <dbReference type="SAM" id="MobiDB-lite"/>
    </source>
</evidence>
<dbReference type="Pfam" id="PF13409">
    <property type="entry name" value="GST_N_2"/>
    <property type="match status" value="1"/>
</dbReference>
<dbReference type="GeneID" id="31008608"/>
<dbReference type="SUPFAM" id="SSF52833">
    <property type="entry name" value="Thioredoxin-like"/>
    <property type="match status" value="1"/>
</dbReference>
<organism evidence="3 4">
    <name type="scientific">Talaromyces atroroseus</name>
    <dbReference type="NCBI Taxonomy" id="1441469"/>
    <lineage>
        <taxon>Eukaryota</taxon>
        <taxon>Fungi</taxon>
        <taxon>Dikarya</taxon>
        <taxon>Ascomycota</taxon>
        <taxon>Pezizomycotina</taxon>
        <taxon>Eurotiomycetes</taxon>
        <taxon>Eurotiomycetidae</taxon>
        <taxon>Eurotiales</taxon>
        <taxon>Trichocomaceae</taxon>
        <taxon>Talaromyces</taxon>
        <taxon>Talaromyces sect. Trachyspermi</taxon>
    </lineage>
</organism>
<dbReference type="CDD" id="cd00570">
    <property type="entry name" value="GST_N_family"/>
    <property type="match status" value="1"/>
</dbReference>
<dbReference type="InterPro" id="IPR050983">
    <property type="entry name" value="GST_Omega/HSP26"/>
</dbReference>
<keyword evidence="4" id="KW-1185">Reference proteome</keyword>
<gene>
    <name evidence="3" type="ORF">UA08_08852</name>
</gene>
<reference evidence="3 4" key="1">
    <citation type="submission" date="2015-06" db="EMBL/GenBank/DDBJ databases">
        <title>Talaromyces atroroseus IBT 11181 draft genome.</title>
        <authorList>
            <person name="Rasmussen K.B."/>
            <person name="Rasmussen S."/>
            <person name="Petersen B."/>
            <person name="Sicheritz-Ponten T."/>
            <person name="Mortensen U.H."/>
            <person name="Thrane U."/>
        </authorList>
    </citation>
    <scope>NUCLEOTIDE SEQUENCE [LARGE SCALE GENOMIC DNA]</scope>
    <source>
        <strain evidence="3 4">IBT 11181</strain>
    </source>
</reference>
<dbReference type="CDD" id="cd00299">
    <property type="entry name" value="GST_C_family"/>
    <property type="match status" value="1"/>
</dbReference>
<dbReference type="PANTHER" id="PTHR43968:SF8">
    <property type="entry name" value="S-TRANSFERASE, PUTATIVE (AFU_ORTHOLOGUE AFUA_2G00590)-RELATED"/>
    <property type="match status" value="1"/>
</dbReference>
<sequence length="479" mass="53628">MASPRIILYTNRGCPWAHRVHIALKELGLAYEEVTIDLTTPREPWYLEINPRGLVPSLSYDGQIITESAVVARFLADAYPSHLFPPSTSVENALYRARLDFFVDSFFSKVIPHFWTGVRADSQEERDQAAQAFVDAVAKELEPLLVSGKGPYYGGSEKLTLAEVLSGSFLLRINSFAKPEYGLLSAKLHTLLETVPKFKRWLEATVQHESVNGIYDEEAVATGTKERLLSANMGTRSLICIYYKGRFMVAQYTQWDGYLEGQGWGILQFLLVPGNIERLKAGMEFITVVDEDTVQQLAEGHEYNTYDRLGQRVCQCGAVAPMSGPSPCVPSTLSRDTGSKLFELIASARSDSYMPFLLSLDFATDGLFCEYCYCVDLDNDTFELFGGHTRNVKGEEDAGHQKTGKFRFSAVHPQAEWTPNFLKAFSFSDLPKDLDDMLAKVTADNSANVEYEVDDEKDSDEDEHDEEEKSHETGAEAEK</sequence>
<dbReference type="Proteomes" id="UP000214365">
    <property type="component" value="Unassembled WGS sequence"/>
</dbReference>
<feature type="compositionally biased region" description="Basic and acidic residues" evidence="1">
    <location>
        <begin position="467"/>
        <end position="479"/>
    </location>
</feature>
<dbReference type="RefSeq" id="XP_020115972.1">
    <property type="nucleotide sequence ID" value="XM_020263897.1"/>
</dbReference>
<dbReference type="Gene3D" id="3.40.30.10">
    <property type="entry name" value="Glutaredoxin"/>
    <property type="match status" value="1"/>
</dbReference>
<evidence type="ECO:0000313" key="3">
    <source>
        <dbReference type="EMBL" id="OKL55851.1"/>
    </source>
</evidence>
<dbReference type="AlphaFoldDB" id="A0A225A5W3"/>
<name>A0A225A5W3_TALAT</name>
<dbReference type="SFLD" id="SFLDG00358">
    <property type="entry name" value="Main_(cytGST)"/>
    <property type="match status" value="1"/>
</dbReference>